<organism evidence="1 2">
    <name type="scientific">Leptospira stimsonii</name>
    <dbReference type="NCBI Taxonomy" id="2202203"/>
    <lineage>
        <taxon>Bacteria</taxon>
        <taxon>Pseudomonadati</taxon>
        <taxon>Spirochaetota</taxon>
        <taxon>Spirochaetia</taxon>
        <taxon>Leptospirales</taxon>
        <taxon>Leptospiraceae</taxon>
        <taxon>Leptospira</taxon>
    </lineage>
</organism>
<evidence type="ECO:0000313" key="1">
    <source>
        <dbReference type="EMBL" id="RHX85764.1"/>
    </source>
</evidence>
<evidence type="ECO:0000313" key="2">
    <source>
        <dbReference type="Proteomes" id="UP000265798"/>
    </source>
</evidence>
<proteinExistence type="predicted"/>
<comment type="caution">
    <text evidence="1">The sequence shown here is derived from an EMBL/GenBank/DDBJ whole genome shotgun (WGS) entry which is preliminary data.</text>
</comment>
<reference evidence="2" key="1">
    <citation type="submission" date="2018-05" db="EMBL/GenBank/DDBJ databases">
        <title>Leptospira yasudae sp. nov. and Leptospira stimsonii sp. nov., two pathogenic species of the genus Leptospira isolated from environmental sources.</title>
        <authorList>
            <person name="Casanovas-Massana A."/>
            <person name="Hamond C."/>
            <person name="Santos L.A."/>
            <person name="Hacker K.P."/>
            <person name="Balassiano I."/>
            <person name="Medeiros M.A."/>
            <person name="Reis M.G."/>
            <person name="Ko A.I."/>
            <person name="Wunder E.A."/>
        </authorList>
    </citation>
    <scope>NUCLEOTIDE SEQUENCE [LARGE SCALE GENOMIC DNA]</scope>
    <source>
        <strain evidence="2">Yale</strain>
    </source>
</reference>
<sequence>MPLGARRNAAAANFRPNNEAQIHAFAYQNDRIHRRKSFYKSVKYFRVRMTLNFALWRSASETSIPLRIPCLFFVSDETEERFTKILLKKSGFLGEFWTSFKDLRFRERLQSDS</sequence>
<dbReference type="AlphaFoldDB" id="A0A396YWM4"/>
<protein>
    <submittedName>
        <fullName evidence="1">Uncharacterized protein</fullName>
    </submittedName>
</protein>
<dbReference type="Proteomes" id="UP000265798">
    <property type="component" value="Unassembled WGS sequence"/>
</dbReference>
<accession>A0A396YWM4</accession>
<dbReference type="EMBL" id="QHCT01000007">
    <property type="protein sequence ID" value="RHX85764.1"/>
    <property type="molecule type" value="Genomic_DNA"/>
</dbReference>
<name>A0A396YWM4_9LEPT</name>
<gene>
    <name evidence="1" type="ORF">DLM75_19755</name>
</gene>